<evidence type="ECO:0000313" key="3">
    <source>
        <dbReference type="Proteomes" id="UP001497644"/>
    </source>
</evidence>
<protein>
    <submittedName>
        <fullName evidence="2">Uncharacterized protein</fullName>
    </submittedName>
</protein>
<proteinExistence type="predicted"/>
<feature type="compositionally biased region" description="Basic and acidic residues" evidence="1">
    <location>
        <begin position="124"/>
        <end position="138"/>
    </location>
</feature>
<organism evidence="2 3">
    <name type="scientific">Lasius platythorax</name>
    <dbReference type="NCBI Taxonomy" id="488582"/>
    <lineage>
        <taxon>Eukaryota</taxon>
        <taxon>Metazoa</taxon>
        <taxon>Ecdysozoa</taxon>
        <taxon>Arthropoda</taxon>
        <taxon>Hexapoda</taxon>
        <taxon>Insecta</taxon>
        <taxon>Pterygota</taxon>
        <taxon>Neoptera</taxon>
        <taxon>Endopterygota</taxon>
        <taxon>Hymenoptera</taxon>
        <taxon>Apocrita</taxon>
        <taxon>Aculeata</taxon>
        <taxon>Formicoidea</taxon>
        <taxon>Formicidae</taxon>
        <taxon>Formicinae</taxon>
        <taxon>Lasius</taxon>
        <taxon>Lasius</taxon>
    </lineage>
</organism>
<dbReference type="AlphaFoldDB" id="A0AAV2MWI4"/>
<keyword evidence="3" id="KW-1185">Reference proteome</keyword>
<sequence length="168" mass="18880">MNDSTVAKSRRTHSSGYQTAISSQRTASEKTSLNIVADYVESANNVVPESNRPSSPFAYPEDLINVAILKSNDGQSDKLVYAIPHCSKDQVPYTEPVLLPKRQVCNKREHENDTISIATKKRGKEWTKPETQTKDSERTPSILSKTSSHPSRRSSRLNVKQRNMIDFC</sequence>
<accession>A0AAV2MWI4</accession>
<feature type="region of interest" description="Disordered" evidence="1">
    <location>
        <begin position="110"/>
        <end position="162"/>
    </location>
</feature>
<evidence type="ECO:0000313" key="2">
    <source>
        <dbReference type="EMBL" id="CAL1671899.1"/>
    </source>
</evidence>
<dbReference type="EMBL" id="CAXIPU020000435">
    <property type="protein sequence ID" value="CAL1671899.1"/>
    <property type="molecule type" value="Genomic_DNA"/>
</dbReference>
<gene>
    <name evidence="2" type="ORF">LPLAT_LOCUS5316</name>
</gene>
<evidence type="ECO:0000256" key="1">
    <source>
        <dbReference type="SAM" id="MobiDB-lite"/>
    </source>
</evidence>
<feature type="region of interest" description="Disordered" evidence="1">
    <location>
        <begin position="1"/>
        <end position="29"/>
    </location>
</feature>
<name>A0AAV2MWI4_9HYME</name>
<dbReference type="Proteomes" id="UP001497644">
    <property type="component" value="Unassembled WGS sequence"/>
</dbReference>
<comment type="caution">
    <text evidence="2">The sequence shown here is derived from an EMBL/GenBank/DDBJ whole genome shotgun (WGS) entry which is preliminary data.</text>
</comment>
<reference evidence="2" key="1">
    <citation type="submission" date="2024-04" db="EMBL/GenBank/DDBJ databases">
        <authorList>
            <consortium name="Molecular Ecology Group"/>
        </authorList>
    </citation>
    <scope>NUCLEOTIDE SEQUENCE</scope>
</reference>
<feature type="compositionally biased region" description="Polar residues" evidence="1">
    <location>
        <begin position="14"/>
        <end position="29"/>
    </location>
</feature>